<dbReference type="InterPro" id="IPR013783">
    <property type="entry name" value="Ig-like_fold"/>
</dbReference>
<evidence type="ECO:0008006" key="2">
    <source>
        <dbReference type="Google" id="ProtNLM"/>
    </source>
</evidence>
<proteinExistence type="predicted"/>
<feature type="non-terminal residue" evidence="1">
    <location>
        <position position="1"/>
    </location>
</feature>
<dbReference type="AlphaFoldDB" id="A0A0F9KW26"/>
<dbReference type="EMBL" id="LAZR01008399">
    <property type="protein sequence ID" value="KKM79006.1"/>
    <property type="molecule type" value="Genomic_DNA"/>
</dbReference>
<reference evidence="1" key="1">
    <citation type="journal article" date="2015" name="Nature">
        <title>Complex archaea that bridge the gap between prokaryotes and eukaryotes.</title>
        <authorList>
            <person name="Spang A."/>
            <person name="Saw J.H."/>
            <person name="Jorgensen S.L."/>
            <person name="Zaremba-Niedzwiedzka K."/>
            <person name="Martijn J."/>
            <person name="Lind A.E."/>
            <person name="van Eijk R."/>
            <person name="Schleper C."/>
            <person name="Guy L."/>
            <person name="Ettema T.J."/>
        </authorList>
    </citation>
    <scope>NUCLEOTIDE SEQUENCE</scope>
</reference>
<accession>A0A0F9KW26</accession>
<gene>
    <name evidence="1" type="ORF">LCGC14_1354300</name>
</gene>
<comment type="caution">
    <text evidence="1">The sequence shown here is derived from an EMBL/GenBank/DDBJ whole genome shotgun (WGS) entry which is preliminary data.</text>
</comment>
<organism evidence="1">
    <name type="scientific">marine sediment metagenome</name>
    <dbReference type="NCBI Taxonomy" id="412755"/>
    <lineage>
        <taxon>unclassified sequences</taxon>
        <taxon>metagenomes</taxon>
        <taxon>ecological metagenomes</taxon>
    </lineage>
</organism>
<sequence>ITDSRLLFSKEDANAELLGPLKATNVQFGDVLATQIGNNFLSTFARGVKINNRPLYSQVNTNQITLTGAIQAGWDVELYRNKVLIDQQLSLPEGRYLFENIDLLYGANTFELIFYGPQGQVDRKVEEYLVNGNSLEAGQDFYEMSVTEQGEQLLNNSSYKSAKDGWQFSGRYERGINDYISVYTGLSALNNDDGANESTYALGSNISIFDKVLVNIDYEQSSNDEKELEIALRSELAGQSLRFSIQDETRRLNSNQQNNLLNSAKIYEFYIAGRTPDIGYGSFSYQNTATHLQSNLFEDQFRLGNIFNYTIGGYSFNNNLQWSDNDLFYGSSRLQKRFGRVSTRFGVNYTFKPEREITSYEAQFSRTLTSSLQGELTLRHQLQNNITLAELDLNWQADLFSLNSYFNVDTDDNWRVGLFSRVSLGFDTINKGYFINKRSLVNSGSLMVHVYLDENNNGVFDKGDKNIEGVRVKGLQNYRRADTDENGMALLSGMPANLTTDIIVDSESLPDPFYVTANDGFSFTPRAGFVEYMDIALNNSSEIEGTVYKQGAETNDVAAYATIKLFDESGSKVAQTQAAYDGYYLFTDLRPGKYKAVIDGQFKNRKSLKNTQQILVNLPARGDVVAGVNFILTEKQKTQGYIANIGSFSSLSILKTYYQLIKRNILKDAQQAPFYVKDEESARYILALGYAKTELSQLKSMCETMQTKGLECSVQEQKISH</sequence>
<name>A0A0F9KW26_9ZZZZ</name>
<evidence type="ECO:0000313" key="1">
    <source>
        <dbReference type="EMBL" id="KKM79006.1"/>
    </source>
</evidence>
<protein>
    <recommendedName>
        <fullName evidence="2">SPOR domain-containing protein</fullName>
    </recommendedName>
</protein>
<dbReference type="SUPFAM" id="SSF117074">
    <property type="entry name" value="Hypothetical protein PA1324"/>
    <property type="match status" value="1"/>
</dbReference>
<dbReference type="SUPFAM" id="SSF49478">
    <property type="entry name" value="Cna protein B-type domain"/>
    <property type="match status" value="1"/>
</dbReference>
<dbReference type="Gene3D" id="2.60.40.10">
    <property type="entry name" value="Immunoglobulins"/>
    <property type="match status" value="1"/>
</dbReference>